<dbReference type="AlphaFoldDB" id="A0A3N1HJX1"/>
<feature type="transmembrane region" description="Helical" evidence="2">
    <location>
        <begin position="144"/>
        <end position="162"/>
    </location>
</feature>
<feature type="transmembrane region" description="Helical" evidence="2">
    <location>
        <begin position="198"/>
        <end position="218"/>
    </location>
</feature>
<evidence type="ECO:0000256" key="1">
    <source>
        <dbReference type="SAM" id="MobiDB-lite"/>
    </source>
</evidence>
<gene>
    <name evidence="3" type="ORF">EDC03_2093</name>
</gene>
<dbReference type="InParanoid" id="A0A3N1HJX1"/>
<feature type="region of interest" description="Disordered" evidence="1">
    <location>
        <begin position="1"/>
        <end position="21"/>
    </location>
</feature>
<sequence>MSTRPHGRTAAPATGPDADDAALDPREALALLESERDRTQQHLEPDARLIYGVWGVAWLVGFLALWSASTGAGPLSRPVAFVVFGGLLAVAVVVTAVHSIRRTAGLRGGSAAVGAMYGWAWLLGFGGLFAVMQAAAAAGASPEVLNVLGPALPALVVGLLYLAGGALWQERVQYALGAWIIATGAVAALTGWPTNELVMALLGGGGFLVGAVVVALAGRRSA</sequence>
<reference evidence="3 4" key="1">
    <citation type="journal article" date="2015" name="Stand. Genomic Sci.">
        <title>Genomic Encyclopedia of Bacterial and Archaeal Type Strains, Phase III: the genomes of soil and plant-associated and newly described type strains.</title>
        <authorList>
            <person name="Whitman W.B."/>
            <person name="Woyke T."/>
            <person name="Klenk H.P."/>
            <person name="Zhou Y."/>
            <person name="Lilburn T.G."/>
            <person name="Beck B.J."/>
            <person name="De Vos P."/>
            <person name="Vandamme P."/>
            <person name="Eisen J.A."/>
            <person name="Garrity G."/>
            <person name="Hugenholtz P."/>
            <person name="Kyrpides N.C."/>
        </authorList>
    </citation>
    <scope>NUCLEOTIDE SEQUENCE [LARGE SCALE GENOMIC DNA]</scope>
    <source>
        <strain evidence="3 4">CECT 7306</strain>
    </source>
</reference>
<feature type="transmembrane region" description="Helical" evidence="2">
    <location>
        <begin position="174"/>
        <end position="192"/>
    </location>
</feature>
<dbReference type="RefSeq" id="WP_123380197.1">
    <property type="nucleotide sequence ID" value="NZ_RJKN01000005.1"/>
</dbReference>
<keyword evidence="2" id="KW-0812">Transmembrane</keyword>
<name>A0A3N1HJX1_9ACTN</name>
<keyword evidence="2" id="KW-0472">Membrane</keyword>
<protein>
    <submittedName>
        <fullName evidence="3">Uncharacterized protein</fullName>
    </submittedName>
</protein>
<dbReference type="OrthoDB" id="3240366at2"/>
<organism evidence="3 4">
    <name type="scientific">Pseudokineococcus lusitanus</name>
    <dbReference type="NCBI Taxonomy" id="763993"/>
    <lineage>
        <taxon>Bacteria</taxon>
        <taxon>Bacillati</taxon>
        <taxon>Actinomycetota</taxon>
        <taxon>Actinomycetes</taxon>
        <taxon>Kineosporiales</taxon>
        <taxon>Kineosporiaceae</taxon>
        <taxon>Pseudokineococcus</taxon>
    </lineage>
</organism>
<proteinExistence type="predicted"/>
<keyword evidence="4" id="KW-1185">Reference proteome</keyword>
<evidence type="ECO:0000313" key="3">
    <source>
        <dbReference type="EMBL" id="ROP42806.1"/>
    </source>
</evidence>
<dbReference type="Proteomes" id="UP000276232">
    <property type="component" value="Unassembled WGS sequence"/>
</dbReference>
<accession>A0A3N1HJX1</accession>
<comment type="caution">
    <text evidence="3">The sequence shown here is derived from an EMBL/GenBank/DDBJ whole genome shotgun (WGS) entry which is preliminary data.</text>
</comment>
<evidence type="ECO:0000256" key="2">
    <source>
        <dbReference type="SAM" id="Phobius"/>
    </source>
</evidence>
<keyword evidence="2" id="KW-1133">Transmembrane helix</keyword>
<evidence type="ECO:0000313" key="4">
    <source>
        <dbReference type="Proteomes" id="UP000276232"/>
    </source>
</evidence>
<dbReference type="EMBL" id="RJKN01000005">
    <property type="protein sequence ID" value="ROP42806.1"/>
    <property type="molecule type" value="Genomic_DNA"/>
</dbReference>
<feature type="transmembrane region" description="Helical" evidence="2">
    <location>
        <begin position="79"/>
        <end position="100"/>
    </location>
</feature>
<feature type="transmembrane region" description="Helical" evidence="2">
    <location>
        <begin position="49"/>
        <end position="67"/>
    </location>
</feature>
<feature type="transmembrane region" description="Helical" evidence="2">
    <location>
        <begin position="112"/>
        <end position="132"/>
    </location>
</feature>